<evidence type="ECO:0000256" key="5">
    <source>
        <dbReference type="SAM" id="Phobius"/>
    </source>
</evidence>
<dbReference type="Pfam" id="PF00916">
    <property type="entry name" value="Sulfate_transp"/>
    <property type="match status" value="1"/>
</dbReference>
<feature type="domain" description="STAS" evidence="6">
    <location>
        <begin position="186"/>
        <end position="304"/>
    </location>
</feature>
<feature type="transmembrane region" description="Helical" evidence="5">
    <location>
        <begin position="40"/>
        <end position="64"/>
    </location>
</feature>
<feature type="transmembrane region" description="Helical" evidence="5">
    <location>
        <begin position="145"/>
        <end position="175"/>
    </location>
</feature>
<sequence length="323" mass="36258">MICTAYILQVDVNHHVNVVGPVPTGLPTLSFPHVSLFKDLIFDAVALAIVIIAVHLSLLRILCVKKKYTCDDNQELFAYGFTLPLVGLAPVFPPATGLGRPFIIDECGGTSPSALSAIVVVALRSLLMGFLQLPKLWKLCKWDFSIWLVTFCATVLSDVIYGLAMGVIFELFAVSARTQWPHWSAKFNKNTESEHVAVFKLEAMLLFTNARIFKKKIRQTYIKWPKPINYKKPKIFIFDCSAMCDVDYVGLKNLKEVISDLRSEGCLVYFVAMQDFILDGLKKMELQIDNHHAFSCMDEALSEVSRVGNGQEKSHSFKEITTL</sequence>
<feature type="transmembrane region" description="Helical" evidence="5">
    <location>
        <begin position="76"/>
        <end position="93"/>
    </location>
</feature>
<organism evidence="7 8">
    <name type="scientific">Bursaphelenchus okinawaensis</name>
    <dbReference type="NCBI Taxonomy" id="465554"/>
    <lineage>
        <taxon>Eukaryota</taxon>
        <taxon>Metazoa</taxon>
        <taxon>Ecdysozoa</taxon>
        <taxon>Nematoda</taxon>
        <taxon>Chromadorea</taxon>
        <taxon>Rhabditida</taxon>
        <taxon>Tylenchina</taxon>
        <taxon>Tylenchomorpha</taxon>
        <taxon>Aphelenchoidea</taxon>
        <taxon>Aphelenchoididae</taxon>
        <taxon>Bursaphelenchus</taxon>
    </lineage>
</organism>
<dbReference type="Pfam" id="PF01740">
    <property type="entry name" value="STAS"/>
    <property type="match status" value="1"/>
</dbReference>
<gene>
    <name evidence="7" type="ORF">BOKJ2_LOCUS3837</name>
</gene>
<dbReference type="PANTHER" id="PTHR11814">
    <property type="entry name" value="SULFATE TRANSPORTER"/>
    <property type="match status" value="1"/>
</dbReference>
<keyword evidence="3 5" id="KW-1133">Transmembrane helix</keyword>
<dbReference type="GO" id="GO:0016020">
    <property type="term" value="C:membrane"/>
    <property type="evidence" value="ECO:0007669"/>
    <property type="project" value="UniProtKB-SubCell"/>
</dbReference>
<reference evidence="7" key="1">
    <citation type="submission" date="2020-09" db="EMBL/GenBank/DDBJ databases">
        <authorList>
            <person name="Kikuchi T."/>
        </authorList>
    </citation>
    <scope>NUCLEOTIDE SEQUENCE</scope>
    <source>
        <strain evidence="7">SH1</strain>
    </source>
</reference>
<keyword evidence="8" id="KW-1185">Reference proteome</keyword>
<dbReference type="InterPro" id="IPR002645">
    <property type="entry name" value="STAS_dom"/>
</dbReference>
<accession>A0A811K6U9</accession>
<keyword evidence="2 5" id="KW-0812">Transmembrane</keyword>
<dbReference type="AlphaFoldDB" id="A0A811K6U9"/>
<protein>
    <recommendedName>
        <fullName evidence="6">STAS domain-containing protein</fullName>
    </recommendedName>
</protein>
<evidence type="ECO:0000256" key="1">
    <source>
        <dbReference type="ARBA" id="ARBA00004141"/>
    </source>
</evidence>
<feature type="transmembrane region" description="Helical" evidence="5">
    <location>
        <begin position="113"/>
        <end position="133"/>
    </location>
</feature>
<comment type="subcellular location">
    <subcellularLocation>
        <location evidence="1">Membrane</location>
        <topology evidence="1">Multi-pass membrane protein</topology>
    </subcellularLocation>
</comment>
<dbReference type="CDD" id="cd07042">
    <property type="entry name" value="STAS_SulP_like_sulfate_transporter"/>
    <property type="match status" value="1"/>
</dbReference>
<keyword evidence="4 5" id="KW-0472">Membrane</keyword>
<evidence type="ECO:0000256" key="4">
    <source>
        <dbReference type="ARBA" id="ARBA00023136"/>
    </source>
</evidence>
<dbReference type="Gene3D" id="3.30.750.24">
    <property type="entry name" value="STAS domain"/>
    <property type="match status" value="1"/>
</dbReference>
<evidence type="ECO:0000313" key="7">
    <source>
        <dbReference type="EMBL" id="CAD5211724.1"/>
    </source>
</evidence>
<dbReference type="PROSITE" id="PS50801">
    <property type="entry name" value="STAS"/>
    <property type="match status" value="1"/>
</dbReference>
<dbReference type="GO" id="GO:0055085">
    <property type="term" value="P:transmembrane transport"/>
    <property type="evidence" value="ECO:0007669"/>
    <property type="project" value="InterPro"/>
</dbReference>
<dbReference type="EMBL" id="CAJFDH010000002">
    <property type="protein sequence ID" value="CAD5211724.1"/>
    <property type="molecule type" value="Genomic_DNA"/>
</dbReference>
<dbReference type="Proteomes" id="UP000783686">
    <property type="component" value="Unassembled WGS sequence"/>
</dbReference>
<dbReference type="OrthoDB" id="288203at2759"/>
<dbReference type="Proteomes" id="UP000614601">
    <property type="component" value="Unassembled WGS sequence"/>
</dbReference>
<proteinExistence type="predicted"/>
<name>A0A811K6U9_9BILA</name>
<dbReference type="InterPro" id="IPR001902">
    <property type="entry name" value="SLC26A/SulP_fam"/>
</dbReference>
<comment type="caution">
    <text evidence="7">The sequence shown here is derived from an EMBL/GenBank/DDBJ whole genome shotgun (WGS) entry which is preliminary data.</text>
</comment>
<evidence type="ECO:0000313" key="8">
    <source>
        <dbReference type="Proteomes" id="UP000614601"/>
    </source>
</evidence>
<evidence type="ECO:0000256" key="2">
    <source>
        <dbReference type="ARBA" id="ARBA00022692"/>
    </source>
</evidence>
<dbReference type="InterPro" id="IPR036513">
    <property type="entry name" value="STAS_dom_sf"/>
</dbReference>
<dbReference type="InterPro" id="IPR011547">
    <property type="entry name" value="SLC26A/SulP_dom"/>
</dbReference>
<evidence type="ECO:0000259" key="6">
    <source>
        <dbReference type="PROSITE" id="PS50801"/>
    </source>
</evidence>
<dbReference type="EMBL" id="CAJFCW020000002">
    <property type="protein sequence ID" value="CAG9094193.1"/>
    <property type="molecule type" value="Genomic_DNA"/>
</dbReference>
<dbReference type="SUPFAM" id="SSF52091">
    <property type="entry name" value="SpoIIaa-like"/>
    <property type="match status" value="1"/>
</dbReference>
<evidence type="ECO:0000256" key="3">
    <source>
        <dbReference type="ARBA" id="ARBA00022989"/>
    </source>
</evidence>